<dbReference type="EMBL" id="FPBH01000002">
    <property type="protein sequence ID" value="SFT63728.1"/>
    <property type="molecule type" value="Genomic_DNA"/>
</dbReference>
<gene>
    <name evidence="2" type="ORF">SAMN05192563_1002440</name>
</gene>
<dbReference type="InterPro" id="IPR029068">
    <property type="entry name" value="Glyas_Bleomycin-R_OHBP_Dase"/>
</dbReference>
<dbReference type="CDD" id="cd06588">
    <property type="entry name" value="PhnB_like"/>
    <property type="match status" value="1"/>
</dbReference>
<accession>A0A1I6ZLX5</accession>
<evidence type="ECO:0000313" key="3">
    <source>
        <dbReference type="Proteomes" id="UP000198844"/>
    </source>
</evidence>
<name>A0A1I6ZLX5_9BURK</name>
<dbReference type="Pfam" id="PF06983">
    <property type="entry name" value="3-dmu-9_3-mt"/>
    <property type="match status" value="1"/>
</dbReference>
<sequence length="157" mass="17110">MTIQKITPFLWYSDQAEEAAAFYASIFPDSRINRVTPVPAAGSTKMVEFVLFGQPFIAMTSSGGDPFNHAISLMVDCADQAEVDRYWNAFLEGGGSPEACGWLKDRFGVSWQIVPGDLIRMMADPDPVKAGRVAQAMMKMVKFDAAALKAAYQGTAD</sequence>
<dbReference type="SUPFAM" id="SSF54593">
    <property type="entry name" value="Glyoxalase/Bleomycin resistance protein/Dihydroxybiphenyl dioxygenase"/>
    <property type="match status" value="1"/>
</dbReference>
<dbReference type="PIRSF" id="PIRSF021700">
    <property type="entry name" value="3_dmu_93_MTrfase"/>
    <property type="match status" value="1"/>
</dbReference>
<dbReference type="Gene3D" id="3.10.180.10">
    <property type="entry name" value="2,3-Dihydroxybiphenyl 1,2-Dioxygenase, domain 1"/>
    <property type="match status" value="1"/>
</dbReference>
<dbReference type="OrthoDB" id="5293819at2"/>
<keyword evidence="2" id="KW-0830">Ubiquinone</keyword>
<dbReference type="InterPro" id="IPR009725">
    <property type="entry name" value="3_dmu_93_MTrfase"/>
</dbReference>
<keyword evidence="2" id="KW-0808">Transferase</keyword>
<protein>
    <submittedName>
        <fullName evidence="2">Glyoxalase superfamily enzyme, possibly 3-demethylubiquinone-9 3-methyltransferase</fullName>
    </submittedName>
</protein>
<reference evidence="2 3" key="1">
    <citation type="submission" date="2016-10" db="EMBL/GenBank/DDBJ databases">
        <authorList>
            <person name="de Groot N.N."/>
        </authorList>
    </citation>
    <scope>NUCLEOTIDE SEQUENCE [LARGE SCALE GENOMIC DNA]</scope>
    <source>
        <strain evidence="2 3">LMG 27731</strain>
    </source>
</reference>
<dbReference type="Proteomes" id="UP000198844">
    <property type="component" value="Unassembled WGS sequence"/>
</dbReference>
<organism evidence="2 3">
    <name type="scientific">Paraburkholderia aspalathi</name>
    <dbReference type="NCBI Taxonomy" id="1324617"/>
    <lineage>
        <taxon>Bacteria</taxon>
        <taxon>Pseudomonadati</taxon>
        <taxon>Pseudomonadota</taxon>
        <taxon>Betaproteobacteria</taxon>
        <taxon>Burkholderiales</taxon>
        <taxon>Burkholderiaceae</taxon>
        <taxon>Paraburkholderia</taxon>
    </lineage>
</organism>
<proteinExistence type="predicted"/>
<dbReference type="PANTHER" id="PTHR33990:SF2">
    <property type="entry name" value="PHNB-LIKE DOMAIN-CONTAINING PROTEIN"/>
    <property type="match status" value="1"/>
</dbReference>
<evidence type="ECO:0000259" key="1">
    <source>
        <dbReference type="Pfam" id="PF06983"/>
    </source>
</evidence>
<feature type="domain" description="PhnB-like" evidence="1">
    <location>
        <begin position="4"/>
        <end position="114"/>
    </location>
</feature>
<dbReference type="PANTHER" id="PTHR33990">
    <property type="entry name" value="PROTEIN YJDN-RELATED"/>
    <property type="match status" value="1"/>
</dbReference>
<dbReference type="GO" id="GO:0032259">
    <property type="term" value="P:methylation"/>
    <property type="evidence" value="ECO:0007669"/>
    <property type="project" value="UniProtKB-KW"/>
</dbReference>
<dbReference type="GO" id="GO:0008168">
    <property type="term" value="F:methyltransferase activity"/>
    <property type="evidence" value="ECO:0007669"/>
    <property type="project" value="UniProtKB-KW"/>
</dbReference>
<keyword evidence="2" id="KW-0489">Methyltransferase</keyword>
<dbReference type="InterPro" id="IPR028973">
    <property type="entry name" value="PhnB-like"/>
</dbReference>
<dbReference type="RefSeq" id="WP_093633162.1">
    <property type="nucleotide sequence ID" value="NZ_FPBH01000002.1"/>
</dbReference>
<dbReference type="AlphaFoldDB" id="A0A1I6ZLX5"/>
<evidence type="ECO:0000313" key="2">
    <source>
        <dbReference type="EMBL" id="SFT63728.1"/>
    </source>
</evidence>